<sequence length="151" mass="17668">MSSKAVLSYQETTKEIAMLKNVEEQKMLDSVKEGKWSIREIIGHLLYWDKFILEQHIPFMTQGAALTAFPDHDSHNKEAIQYISRFENIASLFDEFIHTRNQLFNAIESIDRDVRFTIGSGKRPFSIESYMTIFSKHDIHHLAQIRNKLSH</sequence>
<proteinExistence type="predicted"/>
<dbReference type="Gene3D" id="1.20.120.450">
    <property type="entry name" value="dinb family like domain"/>
    <property type="match status" value="1"/>
</dbReference>
<comment type="caution">
    <text evidence="2">The sequence shown here is derived from an EMBL/GenBank/DDBJ whole genome shotgun (WGS) entry which is preliminary data.</text>
</comment>
<keyword evidence="3" id="KW-1185">Reference proteome</keyword>
<dbReference type="Pfam" id="PF12867">
    <property type="entry name" value="DinB_2"/>
    <property type="match status" value="1"/>
</dbReference>
<accession>A0A919YKP2</accession>
<dbReference type="InterPro" id="IPR024775">
    <property type="entry name" value="DinB-like"/>
</dbReference>
<gene>
    <name evidence="2" type="ORF">J40TS1_13000</name>
</gene>
<organism evidence="2 3">
    <name type="scientific">Paenibacillus montaniterrae</name>
    <dbReference type="NCBI Taxonomy" id="429341"/>
    <lineage>
        <taxon>Bacteria</taxon>
        <taxon>Bacillati</taxon>
        <taxon>Bacillota</taxon>
        <taxon>Bacilli</taxon>
        <taxon>Bacillales</taxon>
        <taxon>Paenibacillaceae</taxon>
        <taxon>Paenibacillus</taxon>
    </lineage>
</organism>
<dbReference type="InterPro" id="IPR034660">
    <property type="entry name" value="DinB/YfiT-like"/>
</dbReference>
<dbReference type="SUPFAM" id="SSF109854">
    <property type="entry name" value="DinB/YfiT-like putative metalloenzymes"/>
    <property type="match status" value="1"/>
</dbReference>
<dbReference type="Proteomes" id="UP000683139">
    <property type="component" value="Unassembled WGS sequence"/>
</dbReference>
<dbReference type="RefSeq" id="WP_213513945.1">
    <property type="nucleotide sequence ID" value="NZ_BOSE01000002.1"/>
</dbReference>
<protein>
    <recommendedName>
        <fullName evidence="1">DinB-like domain-containing protein</fullName>
    </recommendedName>
</protein>
<evidence type="ECO:0000313" key="3">
    <source>
        <dbReference type="Proteomes" id="UP000683139"/>
    </source>
</evidence>
<reference evidence="2" key="1">
    <citation type="submission" date="2021-03" db="EMBL/GenBank/DDBJ databases">
        <title>Antimicrobial resistance genes in bacteria isolated from Japanese honey, and their potential for conferring macrolide and lincosamide resistance in the American foulbrood pathogen Paenibacillus larvae.</title>
        <authorList>
            <person name="Okamoto M."/>
            <person name="Kumagai M."/>
            <person name="Kanamori H."/>
            <person name="Takamatsu D."/>
        </authorList>
    </citation>
    <scope>NUCLEOTIDE SEQUENCE</scope>
    <source>
        <strain evidence="2">J40TS1</strain>
    </source>
</reference>
<dbReference type="AlphaFoldDB" id="A0A919YKP2"/>
<feature type="domain" description="DinB-like" evidence="1">
    <location>
        <begin position="19"/>
        <end position="145"/>
    </location>
</feature>
<dbReference type="EMBL" id="BOSE01000002">
    <property type="protein sequence ID" value="GIP15658.1"/>
    <property type="molecule type" value="Genomic_DNA"/>
</dbReference>
<name>A0A919YKP2_9BACL</name>
<evidence type="ECO:0000313" key="2">
    <source>
        <dbReference type="EMBL" id="GIP15658.1"/>
    </source>
</evidence>
<evidence type="ECO:0000259" key="1">
    <source>
        <dbReference type="Pfam" id="PF12867"/>
    </source>
</evidence>